<dbReference type="VEuPathDB" id="FungiDB:CLCR_00999"/>
<evidence type="ECO:0000313" key="1">
    <source>
        <dbReference type="EMBL" id="OCT54534.1"/>
    </source>
</evidence>
<keyword evidence="2" id="KW-1185">Reference proteome</keyword>
<organism evidence="1 2">
    <name type="scientific">Cladophialophora carrionii</name>
    <dbReference type="NCBI Taxonomy" id="86049"/>
    <lineage>
        <taxon>Eukaryota</taxon>
        <taxon>Fungi</taxon>
        <taxon>Dikarya</taxon>
        <taxon>Ascomycota</taxon>
        <taxon>Pezizomycotina</taxon>
        <taxon>Eurotiomycetes</taxon>
        <taxon>Chaetothyriomycetidae</taxon>
        <taxon>Chaetothyriales</taxon>
        <taxon>Herpotrichiellaceae</taxon>
        <taxon>Cladophialophora</taxon>
    </lineage>
</organism>
<gene>
    <name evidence="1" type="ORF">CLCR_00999</name>
</gene>
<name>A0A1C1D1C3_9EURO</name>
<proteinExistence type="predicted"/>
<dbReference type="Proteomes" id="UP000094526">
    <property type="component" value="Unassembled WGS sequence"/>
</dbReference>
<dbReference type="AlphaFoldDB" id="A0A1C1D1C3"/>
<sequence length="112" mass="12400">MYLWTLFYLGKYHHRCNLVLISGFCPSAQVAVDSPLQTVAAMCGTAPRHDEEQDHQSGNYTNTIFVCNSSQFVSLAETLSKMNSTQQRLSKGALLAYAPSRLISPQLTAINM</sequence>
<dbReference type="EMBL" id="LGRB01000004">
    <property type="protein sequence ID" value="OCT54534.1"/>
    <property type="molecule type" value="Genomic_DNA"/>
</dbReference>
<accession>A0A1C1D1C3</accession>
<evidence type="ECO:0000313" key="2">
    <source>
        <dbReference type="Proteomes" id="UP000094526"/>
    </source>
</evidence>
<comment type="caution">
    <text evidence="1">The sequence shown here is derived from an EMBL/GenBank/DDBJ whole genome shotgun (WGS) entry which is preliminary data.</text>
</comment>
<protein>
    <submittedName>
        <fullName evidence="1">Uncharacterized protein</fullName>
    </submittedName>
</protein>
<reference evidence="2" key="1">
    <citation type="submission" date="2015-07" db="EMBL/GenBank/DDBJ databases">
        <authorList>
            <person name="Teixeira M.M."/>
            <person name="Souza R.C."/>
            <person name="Almeida L.G."/>
            <person name="Vicente V.A."/>
            <person name="de Hoog S."/>
            <person name="Bocca A.L."/>
            <person name="de Almeida S.R."/>
            <person name="Vasconcelos A.T."/>
            <person name="Felipe M.S."/>
        </authorList>
    </citation>
    <scope>NUCLEOTIDE SEQUENCE [LARGE SCALE GENOMIC DNA]</scope>
    <source>
        <strain evidence="2">KSF</strain>
    </source>
</reference>